<protein>
    <recommendedName>
        <fullName evidence="4">AMP-activated protein kinase glycogen-binding domain-containing protein</fullName>
    </recommendedName>
</protein>
<dbReference type="AlphaFoldDB" id="A0A0H5C214"/>
<dbReference type="InterPro" id="IPR014756">
    <property type="entry name" value="Ig_E-set"/>
</dbReference>
<proteinExistence type="inferred from homology"/>
<evidence type="ECO:0000256" key="1">
    <source>
        <dbReference type="ARBA" id="ARBA00022553"/>
    </source>
</evidence>
<feature type="compositionally biased region" description="Polar residues" evidence="3">
    <location>
        <begin position="159"/>
        <end position="176"/>
    </location>
</feature>
<organism evidence="5 6">
    <name type="scientific">Cyberlindnera jadinii (strain ATCC 18201 / CBS 1600 / BCRC 20928 / JCM 3617 / NBRC 0987 / NRRL Y-1542)</name>
    <name type="common">Torula yeast</name>
    <name type="synonym">Candida utilis</name>
    <dbReference type="NCBI Taxonomy" id="983966"/>
    <lineage>
        <taxon>Eukaryota</taxon>
        <taxon>Fungi</taxon>
        <taxon>Dikarya</taxon>
        <taxon>Ascomycota</taxon>
        <taxon>Saccharomycotina</taxon>
        <taxon>Saccharomycetes</taxon>
        <taxon>Phaffomycetales</taxon>
        <taxon>Phaffomycetaceae</taxon>
        <taxon>Cyberlindnera</taxon>
    </lineage>
</organism>
<dbReference type="CDD" id="cd02859">
    <property type="entry name" value="E_set_AMPKbeta_like_N"/>
    <property type="match status" value="1"/>
</dbReference>
<dbReference type="GO" id="GO:0019901">
    <property type="term" value="F:protein kinase binding"/>
    <property type="evidence" value="ECO:0007669"/>
    <property type="project" value="TreeGrafter"/>
</dbReference>
<dbReference type="InterPro" id="IPR013783">
    <property type="entry name" value="Ig-like_fold"/>
</dbReference>
<feature type="region of interest" description="Disordered" evidence="3">
    <location>
        <begin position="300"/>
        <end position="382"/>
    </location>
</feature>
<feature type="domain" description="AMP-activated protein kinase glycogen-binding" evidence="4">
    <location>
        <begin position="5"/>
        <end position="76"/>
    </location>
</feature>
<reference evidence="6" key="1">
    <citation type="journal article" date="2015" name="J. Biotechnol.">
        <title>The structure of the Cyberlindnera jadinii genome and its relation to Candida utilis analyzed by the occurrence of single nucleotide polymorphisms.</title>
        <authorList>
            <person name="Rupp O."/>
            <person name="Brinkrolf K."/>
            <person name="Buerth C."/>
            <person name="Kunigo M."/>
            <person name="Schneider J."/>
            <person name="Jaenicke S."/>
            <person name="Goesmann A."/>
            <person name="Puehler A."/>
            <person name="Jaeger K.-E."/>
            <person name="Ernst J.F."/>
        </authorList>
    </citation>
    <scope>NUCLEOTIDE SEQUENCE [LARGE SCALE GENOMIC DNA]</scope>
    <source>
        <strain evidence="6">ATCC 18201 / CBS 1600 / BCRC 20928 / JCM 3617 / NBRC 0987 / NRRL Y-1542</strain>
    </source>
</reference>
<feature type="region of interest" description="Disordered" evidence="3">
    <location>
        <begin position="233"/>
        <end position="252"/>
    </location>
</feature>
<feature type="compositionally biased region" description="Basic and acidic residues" evidence="3">
    <location>
        <begin position="370"/>
        <end position="382"/>
    </location>
</feature>
<dbReference type="GO" id="GO:0005634">
    <property type="term" value="C:nucleus"/>
    <property type="evidence" value="ECO:0007669"/>
    <property type="project" value="TreeGrafter"/>
</dbReference>
<dbReference type="SUPFAM" id="SSF81296">
    <property type="entry name" value="E set domains"/>
    <property type="match status" value="1"/>
</dbReference>
<gene>
    <name evidence="5" type="primary">CRP1</name>
    <name evidence="5" type="ORF">BN1211_1727</name>
</gene>
<dbReference type="EMBL" id="CDQK01000002">
    <property type="protein sequence ID" value="CEP21597.1"/>
    <property type="molecule type" value="Genomic_DNA"/>
</dbReference>
<feature type="compositionally biased region" description="Basic and acidic residues" evidence="3">
    <location>
        <begin position="342"/>
        <end position="360"/>
    </location>
</feature>
<keyword evidence="1" id="KW-0597">Phosphoprotein</keyword>
<sequence length="392" mass="41989">MKPAGPSEVIVTGTFDNWTQSLPLVKTSKGDFEITLPLQQKNGEDKVSFKFVVDGDWHTSDEYEIEHDNGNSNNVIFFSNLIDEKKEEVRIPESGGLPITTASSEGESKTTVLPSTEGQQDTSATGEPGIVIPSNAKDIKEFSEVSDVDAKELNAKLNAETTEAAETSGLSTTVLPSNEGKQDTSATGEPGIVIPANAEDIKEFSEVSDVNAKELNAKLNGAETVGTETLSTTVLPSTEGQQDTSATGDAGIVVPTNAKDIKEFSEVSDVNAKELNEKLNSEDKKTKTVKVKKVIKRNKVTGEETVVSSTPLEDGDEIPKSLDPKVEKPVEAAATSTPSETVAEKKEAVVDGAKKAEEVKATPAPKAQKKTAEAPKKEEKKGFFRRLKKKLL</sequence>
<dbReference type="InterPro" id="IPR032640">
    <property type="entry name" value="AMPK1_CBM"/>
</dbReference>
<dbReference type="Gene3D" id="2.60.40.10">
    <property type="entry name" value="Immunoglobulins"/>
    <property type="match status" value="1"/>
</dbReference>
<name>A0A0H5C214_CYBJN</name>
<evidence type="ECO:0000259" key="4">
    <source>
        <dbReference type="Pfam" id="PF16561"/>
    </source>
</evidence>
<evidence type="ECO:0000256" key="3">
    <source>
        <dbReference type="SAM" id="MobiDB-lite"/>
    </source>
</evidence>
<feature type="compositionally biased region" description="Polar residues" evidence="3">
    <location>
        <begin position="100"/>
        <end position="125"/>
    </location>
</feature>
<evidence type="ECO:0000313" key="5">
    <source>
        <dbReference type="EMBL" id="CEP21597.1"/>
    </source>
</evidence>
<feature type="compositionally biased region" description="Basic and acidic residues" evidence="3">
    <location>
        <begin position="317"/>
        <end position="330"/>
    </location>
</feature>
<dbReference type="Proteomes" id="UP000038830">
    <property type="component" value="Unassembled WGS sequence"/>
</dbReference>
<feature type="compositionally biased region" description="Polar residues" evidence="3">
    <location>
        <begin position="233"/>
        <end position="247"/>
    </location>
</feature>
<dbReference type="GO" id="GO:0007165">
    <property type="term" value="P:signal transduction"/>
    <property type="evidence" value="ECO:0007669"/>
    <property type="project" value="TreeGrafter"/>
</dbReference>
<feature type="region of interest" description="Disordered" evidence="3">
    <location>
        <begin position="93"/>
        <end position="135"/>
    </location>
</feature>
<feature type="region of interest" description="Disordered" evidence="3">
    <location>
        <begin position="159"/>
        <end position="191"/>
    </location>
</feature>
<evidence type="ECO:0000313" key="6">
    <source>
        <dbReference type="Proteomes" id="UP000038830"/>
    </source>
</evidence>
<dbReference type="GO" id="GO:0005737">
    <property type="term" value="C:cytoplasm"/>
    <property type="evidence" value="ECO:0007669"/>
    <property type="project" value="TreeGrafter"/>
</dbReference>
<dbReference type="PANTHER" id="PTHR10343:SF81">
    <property type="entry name" value="CRUCIFORM DNA-RECOGNIZING PROTEIN 1-RELATED"/>
    <property type="match status" value="1"/>
</dbReference>
<accession>A0A0H5C214</accession>
<comment type="similarity">
    <text evidence="2">Belongs to the CRP1/MDG1 family.</text>
</comment>
<dbReference type="InterPro" id="IPR050827">
    <property type="entry name" value="CRP1_MDG1_kinase"/>
</dbReference>
<evidence type="ECO:0000256" key="2">
    <source>
        <dbReference type="ARBA" id="ARBA00038216"/>
    </source>
</evidence>
<dbReference type="Pfam" id="PF16561">
    <property type="entry name" value="AMPK1_CBM"/>
    <property type="match status" value="1"/>
</dbReference>
<dbReference type="PANTHER" id="PTHR10343">
    <property type="entry name" value="5'-AMP-ACTIVATED PROTEIN KINASE , BETA SUBUNIT"/>
    <property type="match status" value="1"/>
</dbReference>
<dbReference type="GO" id="GO:0031588">
    <property type="term" value="C:nucleotide-activated protein kinase complex"/>
    <property type="evidence" value="ECO:0007669"/>
    <property type="project" value="TreeGrafter"/>
</dbReference>